<evidence type="ECO:0000313" key="1">
    <source>
        <dbReference type="EMBL" id="TFK37286.1"/>
    </source>
</evidence>
<evidence type="ECO:0000313" key="2">
    <source>
        <dbReference type="Proteomes" id="UP000308652"/>
    </source>
</evidence>
<dbReference type="EMBL" id="ML213609">
    <property type="protein sequence ID" value="TFK37286.1"/>
    <property type="molecule type" value="Genomic_DNA"/>
</dbReference>
<reference evidence="1 2" key="1">
    <citation type="journal article" date="2019" name="Nat. Ecol. Evol.">
        <title>Megaphylogeny resolves global patterns of mushroom evolution.</title>
        <authorList>
            <person name="Varga T."/>
            <person name="Krizsan K."/>
            <person name="Foldi C."/>
            <person name="Dima B."/>
            <person name="Sanchez-Garcia M."/>
            <person name="Sanchez-Ramirez S."/>
            <person name="Szollosi G.J."/>
            <person name="Szarkandi J.G."/>
            <person name="Papp V."/>
            <person name="Albert L."/>
            <person name="Andreopoulos W."/>
            <person name="Angelini C."/>
            <person name="Antonin V."/>
            <person name="Barry K.W."/>
            <person name="Bougher N.L."/>
            <person name="Buchanan P."/>
            <person name="Buyck B."/>
            <person name="Bense V."/>
            <person name="Catcheside P."/>
            <person name="Chovatia M."/>
            <person name="Cooper J."/>
            <person name="Damon W."/>
            <person name="Desjardin D."/>
            <person name="Finy P."/>
            <person name="Geml J."/>
            <person name="Haridas S."/>
            <person name="Hughes K."/>
            <person name="Justo A."/>
            <person name="Karasinski D."/>
            <person name="Kautmanova I."/>
            <person name="Kiss B."/>
            <person name="Kocsube S."/>
            <person name="Kotiranta H."/>
            <person name="LaButti K.M."/>
            <person name="Lechner B.E."/>
            <person name="Liimatainen K."/>
            <person name="Lipzen A."/>
            <person name="Lukacs Z."/>
            <person name="Mihaltcheva S."/>
            <person name="Morgado L.N."/>
            <person name="Niskanen T."/>
            <person name="Noordeloos M.E."/>
            <person name="Ohm R.A."/>
            <person name="Ortiz-Santana B."/>
            <person name="Ovrebo C."/>
            <person name="Racz N."/>
            <person name="Riley R."/>
            <person name="Savchenko A."/>
            <person name="Shiryaev A."/>
            <person name="Soop K."/>
            <person name="Spirin V."/>
            <person name="Szebenyi C."/>
            <person name="Tomsovsky M."/>
            <person name="Tulloss R.E."/>
            <person name="Uehling J."/>
            <person name="Grigoriev I.V."/>
            <person name="Vagvolgyi C."/>
            <person name="Papp T."/>
            <person name="Martin F.M."/>
            <person name="Miettinen O."/>
            <person name="Hibbett D.S."/>
            <person name="Nagy L.G."/>
        </authorList>
    </citation>
    <scope>NUCLEOTIDE SEQUENCE [LARGE SCALE GENOMIC DNA]</scope>
    <source>
        <strain evidence="1 2">CBS 166.37</strain>
    </source>
</reference>
<dbReference type="AlphaFoldDB" id="A0A5C3LYU9"/>
<gene>
    <name evidence="1" type="ORF">BDQ12DRAFT_685625</name>
</gene>
<accession>A0A5C3LYU9</accession>
<sequence length="74" mass="8145">MHARSVVFASSPFLDETCTHSSLKCPASTTFNGISFRGLRKISRHSGEDVYPAALCTIVFHILSLLSFSKPIFI</sequence>
<organism evidence="1 2">
    <name type="scientific">Crucibulum laeve</name>
    <dbReference type="NCBI Taxonomy" id="68775"/>
    <lineage>
        <taxon>Eukaryota</taxon>
        <taxon>Fungi</taxon>
        <taxon>Dikarya</taxon>
        <taxon>Basidiomycota</taxon>
        <taxon>Agaricomycotina</taxon>
        <taxon>Agaricomycetes</taxon>
        <taxon>Agaricomycetidae</taxon>
        <taxon>Agaricales</taxon>
        <taxon>Agaricineae</taxon>
        <taxon>Nidulariaceae</taxon>
        <taxon>Crucibulum</taxon>
    </lineage>
</organism>
<dbReference type="Proteomes" id="UP000308652">
    <property type="component" value="Unassembled WGS sequence"/>
</dbReference>
<proteinExistence type="predicted"/>
<name>A0A5C3LYU9_9AGAR</name>
<keyword evidence="2" id="KW-1185">Reference proteome</keyword>
<protein>
    <submittedName>
        <fullName evidence="1">Uncharacterized protein</fullName>
    </submittedName>
</protein>